<dbReference type="EMBL" id="JBDODL010000711">
    <property type="protein sequence ID" value="MES1920507.1"/>
    <property type="molecule type" value="Genomic_DNA"/>
</dbReference>
<keyword evidence="2" id="KW-0812">Transmembrane</keyword>
<feature type="transmembrane region" description="Helical" evidence="2">
    <location>
        <begin position="73"/>
        <end position="94"/>
    </location>
</feature>
<accession>A0ABV2ALG3</accession>
<organism evidence="3 4">
    <name type="scientific">Bonamia ostreae</name>
    <dbReference type="NCBI Taxonomy" id="126728"/>
    <lineage>
        <taxon>Eukaryota</taxon>
        <taxon>Sar</taxon>
        <taxon>Rhizaria</taxon>
        <taxon>Endomyxa</taxon>
        <taxon>Ascetosporea</taxon>
        <taxon>Haplosporida</taxon>
        <taxon>Bonamia</taxon>
    </lineage>
</organism>
<feature type="transmembrane region" description="Helical" evidence="2">
    <location>
        <begin position="132"/>
        <end position="151"/>
    </location>
</feature>
<keyword evidence="2" id="KW-1133">Transmembrane helix</keyword>
<reference evidence="3 4" key="1">
    <citation type="journal article" date="2024" name="BMC Biol.">
        <title>Comparative genomics of Ascetosporea gives new insight into the evolutionary basis for animal parasitism in Rhizaria.</title>
        <authorList>
            <person name="Hiltunen Thoren M."/>
            <person name="Onut-Brannstrom I."/>
            <person name="Alfjorden A."/>
            <person name="Peckova H."/>
            <person name="Swords F."/>
            <person name="Hooper C."/>
            <person name="Holzer A.S."/>
            <person name="Bass D."/>
            <person name="Burki F."/>
        </authorList>
    </citation>
    <scope>NUCLEOTIDE SEQUENCE [LARGE SCALE GENOMIC DNA]</scope>
    <source>
        <strain evidence="3">20-A016</strain>
    </source>
</reference>
<evidence type="ECO:0000313" key="3">
    <source>
        <dbReference type="EMBL" id="MES1920507.1"/>
    </source>
</evidence>
<feature type="transmembrane region" description="Helical" evidence="2">
    <location>
        <begin position="37"/>
        <end position="61"/>
    </location>
</feature>
<keyword evidence="2" id="KW-0472">Membrane</keyword>
<proteinExistence type="predicted"/>
<feature type="region of interest" description="Disordered" evidence="1">
    <location>
        <begin position="1"/>
        <end position="20"/>
    </location>
</feature>
<evidence type="ECO:0000313" key="4">
    <source>
        <dbReference type="Proteomes" id="UP001439008"/>
    </source>
</evidence>
<feature type="compositionally biased region" description="Polar residues" evidence="1">
    <location>
        <begin position="1"/>
        <end position="13"/>
    </location>
</feature>
<dbReference type="Proteomes" id="UP001439008">
    <property type="component" value="Unassembled WGS sequence"/>
</dbReference>
<feature type="non-terminal residue" evidence="3">
    <location>
        <position position="1"/>
    </location>
</feature>
<evidence type="ECO:0000256" key="1">
    <source>
        <dbReference type="SAM" id="MobiDB-lite"/>
    </source>
</evidence>
<sequence length="284" mass="33227">NRNNKVPKNTKSFKGQHDRPHLSEEELSELKWPILTLYALLGCGMVANLKFLAMFLAHKYFGDNEDKFGLLEIILSIVVVFFKANSILIFDWALRIYTNRLVLMIDAFSFSIALSEVIYMTTLQLYKLYDPAMMNLFYIAIIFLLLCIYSMRSGDKKPIKICLLEQLKHCLQSTCCRRDANQKISSKEGYQRYPSKKEKGCCCLAENEKKYRFGKQKNISSISLSSKELHSKKFYGANNFEEMQFNKIENEYIYDQNDRDFGQLENERGQNYDVNNGEIEIAYW</sequence>
<evidence type="ECO:0000256" key="2">
    <source>
        <dbReference type="SAM" id="Phobius"/>
    </source>
</evidence>
<gene>
    <name evidence="3" type="ORF">MHBO_002172</name>
</gene>
<feature type="transmembrane region" description="Helical" evidence="2">
    <location>
        <begin position="101"/>
        <end position="120"/>
    </location>
</feature>
<comment type="caution">
    <text evidence="3">The sequence shown here is derived from an EMBL/GenBank/DDBJ whole genome shotgun (WGS) entry which is preliminary data.</text>
</comment>
<keyword evidence="4" id="KW-1185">Reference proteome</keyword>
<protein>
    <submittedName>
        <fullName evidence="3">Uncharacterized protein</fullName>
    </submittedName>
</protein>
<name>A0ABV2ALG3_9EUKA</name>